<dbReference type="GO" id="GO:0005829">
    <property type="term" value="C:cytosol"/>
    <property type="evidence" value="ECO:0007669"/>
    <property type="project" value="TreeGrafter"/>
</dbReference>
<comment type="subunit">
    <text evidence="3">Homodimer.</text>
</comment>
<evidence type="ECO:0000256" key="9">
    <source>
        <dbReference type="ARBA" id="ARBA00049529"/>
    </source>
</evidence>
<dbReference type="InterPro" id="IPR050571">
    <property type="entry name" value="Class-IV_PLP-Dep_Aminotrnsfr"/>
</dbReference>
<proteinExistence type="inferred from homology"/>
<evidence type="ECO:0000256" key="6">
    <source>
        <dbReference type="ARBA" id="ARBA00023239"/>
    </source>
</evidence>
<dbReference type="Pfam" id="PF01063">
    <property type="entry name" value="Aminotran_4"/>
    <property type="match status" value="1"/>
</dbReference>
<comment type="catalytic activity">
    <reaction evidence="9">
        <text>4-amino-4-deoxychorismate = 4-aminobenzoate + pyruvate + H(+)</text>
        <dbReference type="Rhea" id="RHEA:16201"/>
        <dbReference type="ChEBI" id="CHEBI:15361"/>
        <dbReference type="ChEBI" id="CHEBI:15378"/>
        <dbReference type="ChEBI" id="CHEBI:17836"/>
        <dbReference type="ChEBI" id="CHEBI:58406"/>
        <dbReference type="EC" id="4.1.3.38"/>
    </reaction>
</comment>
<dbReference type="Gene3D" id="3.20.10.10">
    <property type="entry name" value="D-amino Acid Aminotransferase, subunit A, domain 2"/>
    <property type="match status" value="1"/>
</dbReference>
<evidence type="ECO:0000313" key="11">
    <source>
        <dbReference type="EMBL" id="MBB3183452.1"/>
    </source>
</evidence>
<keyword evidence="5" id="KW-0289">Folate biosynthesis</keyword>
<dbReference type="InterPro" id="IPR043132">
    <property type="entry name" value="BCAT-like_C"/>
</dbReference>
<dbReference type="GO" id="GO:0008153">
    <property type="term" value="P:4-aminobenzoate biosynthetic process"/>
    <property type="evidence" value="ECO:0007669"/>
    <property type="project" value="UniProtKB-UniRule"/>
</dbReference>
<evidence type="ECO:0000256" key="1">
    <source>
        <dbReference type="ARBA" id="ARBA00001933"/>
    </source>
</evidence>
<evidence type="ECO:0000256" key="2">
    <source>
        <dbReference type="ARBA" id="ARBA00009320"/>
    </source>
</evidence>
<comment type="cofactor">
    <cofactor evidence="1">
        <name>pyridoxal 5'-phosphate</name>
        <dbReference type="ChEBI" id="CHEBI:597326"/>
    </cofactor>
</comment>
<dbReference type="NCBIfam" id="TIGR03461">
    <property type="entry name" value="pabC_Proteo"/>
    <property type="match status" value="1"/>
</dbReference>
<comment type="similarity">
    <text evidence="2">Belongs to the class-IV pyridoxal-phosphate-dependent aminotransferase family.</text>
</comment>
<keyword evidence="6 11" id="KW-0456">Lyase</keyword>
<dbReference type="EC" id="4.1.3.38" evidence="8 10"/>
<evidence type="ECO:0000256" key="3">
    <source>
        <dbReference type="ARBA" id="ARBA00011738"/>
    </source>
</evidence>
<evidence type="ECO:0000256" key="8">
    <source>
        <dbReference type="ARBA" id="ARBA00035676"/>
    </source>
</evidence>
<dbReference type="GO" id="GO:0030170">
    <property type="term" value="F:pyridoxal phosphate binding"/>
    <property type="evidence" value="ECO:0007669"/>
    <property type="project" value="InterPro"/>
</dbReference>
<dbReference type="PANTHER" id="PTHR42743">
    <property type="entry name" value="AMINO-ACID AMINOTRANSFERASE"/>
    <property type="match status" value="1"/>
</dbReference>
<name>A0A7W5GYN0_9GAMM</name>
<keyword evidence="4" id="KW-0663">Pyridoxal phosphate</keyword>
<dbReference type="InterPro" id="IPR036038">
    <property type="entry name" value="Aminotransferase-like"/>
</dbReference>
<dbReference type="RefSeq" id="WP_183313591.1">
    <property type="nucleotide sequence ID" value="NZ_JACHXQ010000002.1"/>
</dbReference>
<evidence type="ECO:0000256" key="4">
    <source>
        <dbReference type="ARBA" id="ARBA00022898"/>
    </source>
</evidence>
<gene>
    <name evidence="11" type="ORF">FHR95_000993</name>
</gene>
<dbReference type="EMBL" id="JACHXQ010000002">
    <property type="protein sequence ID" value="MBB3183452.1"/>
    <property type="molecule type" value="Genomic_DNA"/>
</dbReference>
<dbReference type="PANTHER" id="PTHR42743:SF2">
    <property type="entry name" value="AMINODEOXYCHORISMATE LYASE"/>
    <property type="match status" value="1"/>
</dbReference>
<dbReference type="InterPro" id="IPR001544">
    <property type="entry name" value="Aminotrans_IV"/>
</dbReference>
<dbReference type="Proteomes" id="UP000563050">
    <property type="component" value="Unassembled WGS sequence"/>
</dbReference>
<comment type="caution">
    <text evidence="11">The sequence shown here is derived from an EMBL/GenBank/DDBJ whole genome shotgun (WGS) entry which is preliminary data.</text>
</comment>
<dbReference type="Gene3D" id="3.30.470.10">
    <property type="match status" value="1"/>
</dbReference>
<organism evidence="11 12">
    <name type="scientific">Halomonas fontilapidosi</name>
    <dbReference type="NCBI Taxonomy" id="616675"/>
    <lineage>
        <taxon>Bacteria</taxon>
        <taxon>Pseudomonadati</taxon>
        <taxon>Pseudomonadota</taxon>
        <taxon>Gammaproteobacteria</taxon>
        <taxon>Oceanospirillales</taxon>
        <taxon>Halomonadaceae</taxon>
        <taxon>Halomonas</taxon>
    </lineage>
</organism>
<accession>A0A7W5GYN0</accession>
<dbReference type="InterPro" id="IPR043131">
    <property type="entry name" value="BCAT-like_N"/>
</dbReference>
<dbReference type="GO" id="GO:0046656">
    <property type="term" value="P:folic acid biosynthetic process"/>
    <property type="evidence" value="ECO:0007669"/>
    <property type="project" value="UniProtKB-KW"/>
</dbReference>
<protein>
    <recommendedName>
        <fullName evidence="8 10">Aminodeoxychorismate lyase</fullName>
        <ecNumber evidence="8 10">4.1.3.38</ecNumber>
    </recommendedName>
</protein>
<evidence type="ECO:0000313" key="12">
    <source>
        <dbReference type="Proteomes" id="UP000563050"/>
    </source>
</evidence>
<evidence type="ECO:0000256" key="5">
    <source>
        <dbReference type="ARBA" id="ARBA00022909"/>
    </source>
</evidence>
<sequence length="280" mass="30729">MSPEREHTEAAATSEAWPLDDRGIGYGDGLFETVLVRDGKPQLWEAHLARLTWGCRVLGIPLPQRDMLERPLSQAGRGLAVLKLILSRGSGGRGYAPPAAPTPRLRWQLLPFAPAPARWASGVRVRLCRLQLGIQPALAGFKHLNRLENVLARGEWTDADIAEGVLCDSEGRLIEATCMNLFWQRNGHLETPRLDRCGVAGTLRAELLERLPMSEVDAVPDVMASAEAVWIGNSLQGVWPVARLDGAEGEVLNCWPIGAEHRRLQAVAHALLGYPAWLDD</sequence>
<dbReference type="GO" id="GO:0008696">
    <property type="term" value="F:4-amino-4-deoxychorismate lyase activity"/>
    <property type="evidence" value="ECO:0007669"/>
    <property type="project" value="UniProtKB-UniRule"/>
</dbReference>
<comment type="pathway">
    <text evidence="7">Cofactor biosynthesis; tetrahydrofolate biosynthesis; 4-aminobenzoate from chorismate: step 2/2.</text>
</comment>
<reference evidence="11 12" key="1">
    <citation type="submission" date="2020-08" db="EMBL/GenBank/DDBJ databases">
        <title>Genomic Encyclopedia of Type Strains, Phase III (KMG-III): the genomes of soil and plant-associated and newly described type strains.</title>
        <authorList>
            <person name="Whitman W."/>
        </authorList>
    </citation>
    <scope>NUCLEOTIDE SEQUENCE [LARGE SCALE GENOMIC DNA]</scope>
    <source>
        <strain evidence="11 12">CECT 7341</strain>
    </source>
</reference>
<evidence type="ECO:0000256" key="10">
    <source>
        <dbReference type="NCBIfam" id="TIGR03461"/>
    </source>
</evidence>
<dbReference type="InterPro" id="IPR017824">
    <property type="entry name" value="Aminodeoxychorismate_lyase_IV"/>
</dbReference>
<dbReference type="SUPFAM" id="SSF56752">
    <property type="entry name" value="D-aminoacid aminotransferase-like PLP-dependent enzymes"/>
    <property type="match status" value="1"/>
</dbReference>
<keyword evidence="12" id="KW-1185">Reference proteome</keyword>
<dbReference type="AlphaFoldDB" id="A0A7W5GYN0"/>
<evidence type="ECO:0000256" key="7">
    <source>
        <dbReference type="ARBA" id="ARBA00035633"/>
    </source>
</evidence>